<dbReference type="EMBL" id="LAZR01007148">
    <property type="protein sequence ID" value="KKM87142.1"/>
    <property type="molecule type" value="Genomic_DNA"/>
</dbReference>
<keyword evidence="1" id="KW-1133">Transmembrane helix</keyword>
<sequence>MNRDFLIVGTVLVLVVIGIFIAVGITLTNNDCELPSVLIGEKNSEQIINELNSQGIEDDSKSPTIEEEINSLRINSFVKQFCN</sequence>
<evidence type="ECO:0000256" key="1">
    <source>
        <dbReference type="SAM" id="Phobius"/>
    </source>
</evidence>
<dbReference type="AlphaFoldDB" id="A0A0F9P0U6"/>
<accession>A0A0F9P0U6</accession>
<keyword evidence="1" id="KW-0472">Membrane</keyword>
<feature type="transmembrane region" description="Helical" evidence="1">
    <location>
        <begin position="5"/>
        <end position="27"/>
    </location>
</feature>
<organism evidence="2">
    <name type="scientific">marine sediment metagenome</name>
    <dbReference type="NCBI Taxonomy" id="412755"/>
    <lineage>
        <taxon>unclassified sequences</taxon>
        <taxon>metagenomes</taxon>
        <taxon>ecological metagenomes</taxon>
    </lineage>
</organism>
<evidence type="ECO:0000313" key="2">
    <source>
        <dbReference type="EMBL" id="KKM87142.1"/>
    </source>
</evidence>
<gene>
    <name evidence="2" type="ORF">LCGC14_1271830</name>
</gene>
<name>A0A0F9P0U6_9ZZZZ</name>
<comment type="caution">
    <text evidence="2">The sequence shown here is derived from an EMBL/GenBank/DDBJ whole genome shotgun (WGS) entry which is preliminary data.</text>
</comment>
<keyword evidence="1" id="KW-0812">Transmembrane</keyword>
<reference evidence="2" key="1">
    <citation type="journal article" date="2015" name="Nature">
        <title>Complex archaea that bridge the gap between prokaryotes and eukaryotes.</title>
        <authorList>
            <person name="Spang A."/>
            <person name="Saw J.H."/>
            <person name="Jorgensen S.L."/>
            <person name="Zaremba-Niedzwiedzka K."/>
            <person name="Martijn J."/>
            <person name="Lind A.E."/>
            <person name="van Eijk R."/>
            <person name="Schleper C."/>
            <person name="Guy L."/>
            <person name="Ettema T.J."/>
        </authorList>
    </citation>
    <scope>NUCLEOTIDE SEQUENCE</scope>
</reference>
<protein>
    <submittedName>
        <fullName evidence="2">Uncharacterized protein</fullName>
    </submittedName>
</protein>
<proteinExistence type="predicted"/>